<proteinExistence type="predicted"/>
<keyword evidence="1" id="KW-0489">Methyltransferase</keyword>
<comment type="caution">
    <text evidence="1">The sequence shown here is derived from an EMBL/GenBank/DDBJ whole genome shotgun (WGS) entry which is preliminary data.</text>
</comment>
<dbReference type="GO" id="GO:0008173">
    <property type="term" value="F:RNA methyltransferase activity"/>
    <property type="evidence" value="ECO:0007669"/>
    <property type="project" value="InterPro"/>
</dbReference>
<accession>A0A5J4WGG6</accession>
<sequence>MERIDLQSSQRGEDDAPHVFKNGINIHGVLIRPEVVKAFVKYYRPLLESDEDFEQFCDCLTKSLPLTFRLNESGVHTLQLRDELIKKFSFTEPIIVDGHQLQAPHPLPWFPDGLAWVSENITRPMLSKAPELKEFFNWIKVATDLGHVSRQEAVSMIPPLLLDVKNGMVIQLI</sequence>
<protein>
    <submittedName>
        <fullName evidence="1">Putative S-adenosyl-L-methionine-dependent methyltransferases superfamily protein</fullName>
    </submittedName>
</protein>
<dbReference type="EMBL" id="SNRW01002183">
    <property type="protein sequence ID" value="KAA6393622.1"/>
    <property type="molecule type" value="Genomic_DNA"/>
</dbReference>
<dbReference type="Proteomes" id="UP000324800">
    <property type="component" value="Unassembled WGS sequence"/>
</dbReference>
<dbReference type="InterPro" id="IPR029063">
    <property type="entry name" value="SAM-dependent_MTases_sf"/>
</dbReference>
<dbReference type="AlphaFoldDB" id="A0A5J4WGG6"/>
<evidence type="ECO:0000313" key="2">
    <source>
        <dbReference type="Proteomes" id="UP000324800"/>
    </source>
</evidence>
<dbReference type="PANTHER" id="PTHR22808">
    <property type="entry name" value="NCL1 YEAST -RELATED NOL1/NOP2/FMU SUN DOMAIN-CONTAINING"/>
    <property type="match status" value="1"/>
</dbReference>
<reference evidence="1 2" key="1">
    <citation type="submission" date="2019-03" db="EMBL/GenBank/DDBJ databases">
        <title>Single cell metagenomics reveals metabolic interactions within the superorganism composed of flagellate Streblomastix strix and complex community of Bacteroidetes bacteria on its surface.</title>
        <authorList>
            <person name="Treitli S.C."/>
            <person name="Kolisko M."/>
            <person name="Husnik F."/>
            <person name="Keeling P."/>
            <person name="Hampl V."/>
        </authorList>
    </citation>
    <scope>NUCLEOTIDE SEQUENCE [LARGE SCALE GENOMIC DNA]</scope>
    <source>
        <strain evidence="1">ST1C</strain>
    </source>
</reference>
<dbReference type="PANTHER" id="PTHR22808:SF1">
    <property type="entry name" value="RNA CYTOSINE-C(5)-METHYLTRANSFERASE NSUN2-RELATED"/>
    <property type="match status" value="1"/>
</dbReference>
<gene>
    <name evidence="1" type="ORF">EZS28_010856</name>
</gene>
<dbReference type="GO" id="GO:0001510">
    <property type="term" value="P:RNA methylation"/>
    <property type="evidence" value="ECO:0007669"/>
    <property type="project" value="InterPro"/>
</dbReference>
<name>A0A5J4WGG6_9EUKA</name>
<dbReference type="InterPro" id="IPR023267">
    <property type="entry name" value="RCMT"/>
</dbReference>
<organism evidence="1 2">
    <name type="scientific">Streblomastix strix</name>
    <dbReference type="NCBI Taxonomy" id="222440"/>
    <lineage>
        <taxon>Eukaryota</taxon>
        <taxon>Metamonada</taxon>
        <taxon>Preaxostyla</taxon>
        <taxon>Oxymonadida</taxon>
        <taxon>Streblomastigidae</taxon>
        <taxon>Streblomastix</taxon>
    </lineage>
</organism>
<dbReference type="Gene3D" id="3.40.50.150">
    <property type="entry name" value="Vaccinia Virus protein VP39"/>
    <property type="match status" value="1"/>
</dbReference>
<keyword evidence="1" id="KW-0808">Transferase</keyword>
<dbReference type="OrthoDB" id="6093671at2759"/>
<evidence type="ECO:0000313" key="1">
    <source>
        <dbReference type="EMBL" id="KAA6393622.1"/>
    </source>
</evidence>